<gene>
    <name evidence="6" type="ORF">INT46_005020</name>
</gene>
<keyword evidence="7" id="KW-1185">Reference proteome</keyword>
<dbReference type="SUPFAM" id="SSF53720">
    <property type="entry name" value="ALDH-like"/>
    <property type="match status" value="1"/>
</dbReference>
<dbReference type="CDD" id="cd07102">
    <property type="entry name" value="ALDH_EDX86601"/>
    <property type="match status" value="1"/>
</dbReference>
<evidence type="ECO:0000313" key="7">
    <source>
        <dbReference type="Proteomes" id="UP000650833"/>
    </source>
</evidence>
<sequence>MTNFSNSIQVISPSTQELLFELPTLSQDQVDQAVQKSVVAFSEWKKVPVSKRVSIMEKFCLLFEQKKDKVAASITSQMGRPIRYGHGEVKGVLERASYMISVAEESLKDDIIEHVPGVVKRYQRKEPLGPIFLIAAWNYPYLTTVNNIIPALLAGNTVLLKQSPQTPQCADIFVETLREAGVPTDAIQAIHVQDNEANYLVQHPSIQFVNFTGSIAVGKKIRQAIGECQHLIGSGMELGGKDPAYVLPDTNIDYAVENIIDGAFFNSGQCCCSIERCYVHESIFDEFVEKAVALTEGYILGDPNKQETTLGPMANIKFANNVRGQLKDAIEKGAKPLIDTEKVFPNDKAETGYVGPQILINVNHDMLIMTEETFGPVLGIMKVSSDQEAIDLMNDSKYGLTASIWTSNEEKAIEIGDQIETGTWFMNRCDYIDPALAWVGAKDSGLGFSMSKQGYSQFTRPKSYHLKLSQK</sequence>
<dbReference type="Gene3D" id="3.40.309.10">
    <property type="entry name" value="Aldehyde Dehydrogenase, Chain A, domain 2"/>
    <property type="match status" value="1"/>
</dbReference>
<proteinExistence type="inferred from homology"/>
<evidence type="ECO:0000259" key="5">
    <source>
        <dbReference type="Pfam" id="PF00171"/>
    </source>
</evidence>
<dbReference type="OrthoDB" id="310895at2759"/>
<dbReference type="PANTHER" id="PTHR11699">
    <property type="entry name" value="ALDEHYDE DEHYDROGENASE-RELATED"/>
    <property type="match status" value="1"/>
</dbReference>
<protein>
    <recommendedName>
        <fullName evidence="5">Aldehyde dehydrogenase domain-containing protein</fullName>
    </recommendedName>
</protein>
<dbReference type="Gene3D" id="3.40.605.10">
    <property type="entry name" value="Aldehyde Dehydrogenase, Chain A, domain 1"/>
    <property type="match status" value="1"/>
</dbReference>
<keyword evidence="2 4" id="KW-0560">Oxidoreductase</keyword>
<dbReference type="InterPro" id="IPR029510">
    <property type="entry name" value="Ald_DH_CS_GLU"/>
</dbReference>
<accession>A0A8H7QWH1</accession>
<dbReference type="FunFam" id="3.40.309.10:FF:000009">
    <property type="entry name" value="Aldehyde dehydrogenase A"/>
    <property type="match status" value="1"/>
</dbReference>
<reference evidence="6" key="1">
    <citation type="submission" date="2020-12" db="EMBL/GenBank/DDBJ databases">
        <title>Metabolic potential, ecology and presence of endohyphal bacteria is reflected in genomic diversity of Mucoromycotina.</title>
        <authorList>
            <person name="Muszewska A."/>
            <person name="Okrasinska A."/>
            <person name="Steczkiewicz K."/>
            <person name="Drgas O."/>
            <person name="Orlowska M."/>
            <person name="Perlinska-Lenart U."/>
            <person name="Aleksandrzak-Piekarczyk T."/>
            <person name="Szatraj K."/>
            <person name="Zielenkiewicz U."/>
            <person name="Pilsyk S."/>
            <person name="Malc E."/>
            <person name="Mieczkowski P."/>
            <person name="Kruszewska J.S."/>
            <person name="Biernat P."/>
            <person name="Pawlowska J."/>
        </authorList>
    </citation>
    <scope>NUCLEOTIDE SEQUENCE</scope>
    <source>
        <strain evidence="6">CBS 226.32</strain>
    </source>
</reference>
<dbReference type="EMBL" id="JAEPRC010000370">
    <property type="protein sequence ID" value="KAG2199003.1"/>
    <property type="molecule type" value="Genomic_DNA"/>
</dbReference>
<comment type="caution">
    <text evidence="6">The sequence shown here is derived from an EMBL/GenBank/DDBJ whole genome shotgun (WGS) entry which is preliminary data.</text>
</comment>
<comment type="similarity">
    <text evidence="1 4">Belongs to the aldehyde dehydrogenase family.</text>
</comment>
<dbReference type="InterPro" id="IPR015590">
    <property type="entry name" value="Aldehyde_DH_dom"/>
</dbReference>
<dbReference type="Pfam" id="PF00171">
    <property type="entry name" value="Aldedh"/>
    <property type="match status" value="1"/>
</dbReference>
<evidence type="ECO:0000256" key="3">
    <source>
        <dbReference type="PROSITE-ProRule" id="PRU10007"/>
    </source>
</evidence>
<dbReference type="PROSITE" id="PS00687">
    <property type="entry name" value="ALDEHYDE_DEHYDR_GLU"/>
    <property type="match status" value="1"/>
</dbReference>
<dbReference type="InterPro" id="IPR016163">
    <property type="entry name" value="Ald_DH_C"/>
</dbReference>
<evidence type="ECO:0000313" key="6">
    <source>
        <dbReference type="EMBL" id="KAG2199003.1"/>
    </source>
</evidence>
<evidence type="ECO:0000256" key="1">
    <source>
        <dbReference type="ARBA" id="ARBA00009986"/>
    </source>
</evidence>
<organism evidence="6 7">
    <name type="scientific">Mucor plumbeus</name>
    <dbReference type="NCBI Taxonomy" id="97098"/>
    <lineage>
        <taxon>Eukaryota</taxon>
        <taxon>Fungi</taxon>
        <taxon>Fungi incertae sedis</taxon>
        <taxon>Mucoromycota</taxon>
        <taxon>Mucoromycotina</taxon>
        <taxon>Mucoromycetes</taxon>
        <taxon>Mucorales</taxon>
        <taxon>Mucorineae</taxon>
        <taxon>Mucoraceae</taxon>
        <taxon>Mucor</taxon>
    </lineage>
</organism>
<dbReference type="Proteomes" id="UP000650833">
    <property type="component" value="Unassembled WGS sequence"/>
</dbReference>
<feature type="domain" description="Aldehyde dehydrogenase" evidence="5">
    <location>
        <begin position="6"/>
        <end position="463"/>
    </location>
</feature>
<dbReference type="GO" id="GO:0016620">
    <property type="term" value="F:oxidoreductase activity, acting on the aldehyde or oxo group of donors, NAD or NADP as acceptor"/>
    <property type="evidence" value="ECO:0007669"/>
    <property type="project" value="InterPro"/>
</dbReference>
<evidence type="ECO:0000256" key="2">
    <source>
        <dbReference type="ARBA" id="ARBA00023002"/>
    </source>
</evidence>
<feature type="active site" evidence="3">
    <location>
        <position position="237"/>
    </location>
</feature>
<dbReference type="InterPro" id="IPR016161">
    <property type="entry name" value="Ald_DH/histidinol_DH"/>
</dbReference>
<evidence type="ECO:0000256" key="4">
    <source>
        <dbReference type="RuleBase" id="RU003345"/>
    </source>
</evidence>
<dbReference type="AlphaFoldDB" id="A0A8H7QWH1"/>
<name>A0A8H7QWH1_9FUNG</name>
<dbReference type="InterPro" id="IPR016162">
    <property type="entry name" value="Ald_DH_N"/>
</dbReference>